<keyword evidence="1" id="KW-0812">Transmembrane</keyword>
<organism evidence="2 3">
    <name type="scientific">Streptomyces liliifuscus</name>
    <dbReference type="NCBI Taxonomy" id="2797636"/>
    <lineage>
        <taxon>Bacteria</taxon>
        <taxon>Bacillati</taxon>
        <taxon>Actinomycetota</taxon>
        <taxon>Actinomycetes</taxon>
        <taxon>Kitasatosporales</taxon>
        <taxon>Streptomycetaceae</taxon>
        <taxon>Streptomyces</taxon>
    </lineage>
</organism>
<protein>
    <submittedName>
        <fullName evidence="2">Uncharacterized protein</fullName>
    </submittedName>
</protein>
<evidence type="ECO:0000313" key="2">
    <source>
        <dbReference type="EMBL" id="QQM41551.1"/>
    </source>
</evidence>
<dbReference type="Proteomes" id="UP000595636">
    <property type="component" value="Chromosome"/>
</dbReference>
<dbReference type="RefSeq" id="WP_200396542.1">
    <property type="nucleotide sequence ID" value="NZ_CP066831.1"/>
</dbReference>
<accession>A0A7T7I5R5</accession>
<evidence type="ECO:0000313" key="3">
    <source>
        <dbReference type="Proteomes" id="UP000595636"/>
    </source>
</evidence>
<keyword evidence="3" id="KW-1185">Reference proteome</keyword>
<name>A0A7T7I5R5_9ACTN</name>
<dbReference type="EMBL" id="CP066831">
    <property type="protein sequence ID" value="QQM41551.1"/>
    <property type="molecule type" value="Genomic_DNA"/>
</dbReference>
<feature type="transmembrane region" description="Helical" evidence="1">
    <location>
        <begin position="6"/>
        <end position="25"/>
    </location>
</feature>
<keyword evidence="1" id="KW-1133">Transmembrane helix</keyword>
<dbReference type="KEGG" id="slf:JEQ17_20210"/>
<dbReference type="AlphaFoldDB" id="A0A7T7I5R5"/>
<sequence length="72" mass="7913">MQEALIVAAGMVAAGLLRLLHRWLIERSRIQLVRARQEGTSDRVRVLPPGSVLNELREGEEVRIEIGGGGRG</sequence>
<proteinExistence type="predicted"/>
<reference evidence="2 3" key="1">
    <citation type="submission" date="2020-12" db="EMBL/GenBank/DDBJ databases">
        <title>A novel species.</title>
        <authorList>
            <person name="Li K."/>
        </authorList>
    </citation>
    <scope>NUCLEOTIDE SEQUENCE [LARGE SCALE GENOMIC DNA]</scope>
    <source>
        <strain evidence="2 3">ZYC-3</strain>
    </source>
</reference>
<evidence type="ECO:0000256" key="1">
    <source>
        <dbReference type="SAM" id="Phobius"/>
    </source>
</evidence>
<keyword evidence="1" id="KW-0472">Membrane</keyword>
<gene>
    <name evidence="2" type="ORF">JEQ17_20210</name>
</gene>